<keyword evidence="5" id="KW-1185">Reference proteome</keyword>
<dbReference type="EMBL" id="FTOO01000013">
    <property type="protein sequence ID" value="SIT09922.1"/>
    <property type="molecule type" value="Genomic_DNA"/>
</dbReference>
<dbReference type="Proteomes" id="UP000186156">
    <property type="component" value="Unassembled WGS sequence"/>
</dbReference>
<evidence type="ECO:0000256" key="2">
    <source>
        <dbReference type="ARBA" id="ARBA00023287"/>
    </source>
</evidence>
<evidence type="ECO:0000313" key="5">
    <source>
        <dbReference type="Proteomes" id="UP000186156"/>
    </source>
</evidence>
<proteinExistence type="predicted"/>
<organism evidence="4 5">
    <name type="scientific">Alicyclobacillus vulcanalis</name>
    <dbReference type="NCBI Taxonomy" id="252246"/>
    <lineage>
        <taxon>Bacteria</taxon>
        <taxon>Bacillati</taxon>
        <taxon>Bacillota</taxon>
        <taxon>Bacilli</taxon>
        <taxon>Bacillales</taxon>
        <taxon>Alicyclobacillaceae</taxon>
        <taxon>Alicyclobacillus</taxon>
    </lineage>
</organism>
<dbReference type="InterPro" id="IPR012902">
    <property type="entry name" value="N_methyl_site"/>
</dbReference>
<sequence>MLQMKTKISNLKQKVRDQRGVTLIEMLAVVVILAILAAVGVPIVLAQIQKARVNTDKSNEQLIADALQRAEYDYQSNSTNQGVLGITNGAIVNGSGANIGQVANNTLNNATPVYNYLLGNGSGNGYLTSVPSPQSQTGNFTIVAGTPSGSQTAPYVTFTYPNSTGGIQSWYITIQ</sequence>
<keyword evidence="2" id="KW-0178">Competence</keyword>
<comment type="subcellular location">
    <subcellularLocation>
        <location evidence="1">Cell surface</location>
    </subcellularLocation>
</comment>
<dbReference type="SUPFAM" id="SSF54523">
    <property type="entry name" value="Pili subunits"/>
    <property type="match status" value="1"/>
</dbReference>
<evidence type="ECO:0000256" key="3">
    <source>
        <dbReference type="SAM" id="Phobius"/>
    </source>
</evidence>
<dbReference type="InterPro" id="IPR045584">
    <property type="entry name" value="Pilin-like"/>
</dbReference>
<protein>
    <submittedName>
        <fullName evidence="4">Prepilin-type N-terminal cleavage/methylation domain-containing protein</fullName>
    </submittedName>
</protein>
<dbReference type="GO" id="GO:0009986">
    <property type="term" value="C:cell surface"/>
    <property type="evidence" value="ECO:0007669"/>
    <property type="project" value="UniProtKB-SubCell"/>
</dbReference>
<keyword evidence="3" id="KW-0472">Membrane</keyword>
<evidence type="ECO:0000256" key="1">
    <source>
        <dbReference type="ARBA" id="ARBA00004241"/>
    </source>
</evidence>
<keyword evidence="3" id="KW-1133">Transmembrane helix</keyword>
<dbReference type="STRING" id="252246.SAMN05421799_11365"/>
<feature type="transmembrane region" description="Helical" evidence="3">
    <location>
        <begin position="21"/>
        <end position="45"/>
    </location>
</feature>
<dbReference type="Gene3D" id="3.30.700.10">
    <property type="entry name" value="Glycoprotein, Type 4 Pilin"/>
    <property type="match status" value="1"/>
</dbReference>
<evidence type="ECO:0000313" key="4">
    <source>
        <dbReference type="EMBL" id="SIT09922.1"/>
    </source>
</evidence>
<name>A0A1N7PH55_9BACL</name>
<reference evidence="5" key="1">
    <citation type="submission" date="2017-01" db="EMBL/GenBank/DDBJ databases">
        <authorList>
            <person name="Varghese N."/>
            <person name="Submissions S."/>
        </authorList>
    </citation>
    <scope>NUCLEOTIDE SEQUENCE [LARGE SCALE GENOMIC DNA]</scope>
    <source>
        <strain evidence="5">DSM 16176</strain>
    </source>
</reference>
<dbReference type="NCBIfam" id="TIGR02532">
    <property type="entry name" value="IV_pilin_GFxxxE"/>
    <property type="match status" value="1"/>
</dbReference>
<accession>A0A1N7PH55</accession>
<dbReference type="OrthoDB" id="2375861at2"/>
<dbReference type="GO" id="GO:0030420">
    <property type="term" value="P:establishment of competence for transformation"/>
    <property type="evidence" value="ECO:0007669"/>
    <property type="project" value="UniProtKB-KW"/>
</dbReference>
<keyword evidence="3" id="KW-0812">Transmembrane</keyword>
<dbReference type="RefSeq" id="WP_076348895.1">
    <property type="nucleotide sequence ID" value="NZ_FTOO01000013.1"/>
</dbReference>
<gene>
    <name evidence="4" type="ORF">SAMN05421799_11365</name>
</gene>
<dbReference type="AlphaFoldDB" id="A0A1N7PH55"/>
<dbReference type="PROSITE" id="PS00409">
    <property type="entry name" value="PROKAR_NTER_METHYL"/>
    <property type="match status" value="1"/>
</dbReference>
<dbReference type="Pfam" id="PF07963">
    <property type="entry name" value="N_methyl"/>
    <property type="match status" value="1"/>
</dbReference>